<organism evidence="2 3">
    <name type="scientific">Fusarium fujikuroi</name>
    <name type="common">Bakanae and foot rot disease fungus</name>
    <name type="synonym">Gibberella fujikuroi</name>
    <dbReference type="NCBI Taxonomy" id="5127"/>
    <lineage>
        <taxon>Eukaryota</taxon>
        <taxon>Fungi</taxon>
        <taxon>Dikarya</taxon>
        <taxon>Ascomycota</taxon>
        <taxon>Pezizomycotina</taxon>
        <taxon>Sordariomycetes</taxon>
        <taxon>Hypocreomycetidae</taxon>
        <taxon>Hypocreales</taxon>
        <taxon>Nectriaceae</taxon>
        <taxon>Fusarium</taxon>
        <taxon>Fusarium fujikuroi species complex</taxon>
    </lineage>
</organism>
<feature type="region of interest" description="Disordered" evidence="1">
    <location>
        <begin position="68"/>
        <end position="127"/>
    </location>
</feature>
<reference evidence="2" key="1">
    <citation type="submission" date="2019-05" db="EMBL/GenBank/DDBJ databases">
        <authorList>
            <person name="Piombo E."/>
        </authorList>
    </citation>
    <scope>NUCLEOTIDE SEQUENCE</scope>
    <source>
        <strain evidence="2">C2S</strain>
    </source>
</reference>
<dbReference type="EMBL" id="CABFJX010000015">
    <property type="protein sequence ID" value="VTT58038.1"/>
    <property type="molecule type" value="Genomic_DNA"/>
</dbReference>
<evidence type="ECO:0000256" key="1">
    <source>
        <dbReference type="SAM" id="MobiDB-lite"/>
    </source>
</evidence>
<feature type="compositionally biased region" description="Basic and acidic residues" evidence="1">
    <location>
        <begin position="68"/>
        <end position="87"/>
    </location>
</feature>
<feature type="region of interest" description="Disordered" evidence="1">
    <location>
        <begin position="1"/>
        <end position="33"/>
    </location>
</feature>
<dbReference type="Proteomes" id="UP000760494">
    <property type="component" value="Unassembled WGS sequence"/>
</dbReference>
<accession>A0A2H3S400</accession>
<protein>
    <submittedName>
        <fullName evidence="2">Uncharacterized protein</fullName>
    </submittedName>
</protein>
<feature type="compositionally biased region" description="Polar residues" evidence="1">
    <location>
        <begin position="93"/>
        <end position="103"/>
    </location>
</feature>
<name>A0A2H3S400_FUSFU</name>
<comment type="caution">
    <text evidence="2">The sequence shown here is derived from an EMBL/GenBank/DDBJ whole genome shotgun (WGS) entry which is preliminary data.</text>
</comment>
<gene>
    <name evidence="2" type="ORF">C2S_13701</name>
</gene>
<dbReference type="AlphaFoldDB" id="A0A2H3S400"/>
<evidence type="ECO:0000313" key="2">
    <source>
        <dbReference type="EMBL" id="VTT58038.1"/>
    </source>
</evidence>
<sequence>MAERHRDSYDADVDDVHADNDDPRLESGEQGAALLPPKFPFEVWTCSRSTFQLSDYSQQSCRRRIDIERNLDRDYDRDHDRDDHLQDARAPTSEANIFLSPTETYRDEAIASPPACTGLGSTTKVTP</sequence>
<proteinExistence type="predicted"/>
<evidence type="ECO:0000313" key="3">
    <source>
        <dbReference type="Proteomes" id="UP000760494"/>
    </source>
</evidence>
<feature type="compositionally biased region" description="Basic and acidic residues" evidence="1">
    <location>
        <begin position="1"/>
        <end position="27"/>
    </location>
</feature>